<proteinExistence type="predicted"/>
<keyword evidence="3" id="KW-1185">Reference proteome</keyword>
<dbReference type="OrthoDB" id="435607at2759"/>
<keyword evidence="1" id="KW-0175">Coiled coil</keyword>
<protein>
    <submittedName>
        <fullName evidence="2">Uncharacterized protein</fullName>
    </submittedName>
</protein>
<organism evidence="2 3">
    <name type="scientific">Brenthis ino</name>
    <name type="common">lesser marbled fritillary</name>
    <dbReference type="NCBI Taxonomy" id="405034"/>
    <lineage>
        <taxon>Eukaryota</taxon>
        <taxon>Metazoa</taxon>
        <taxon>Ecdysozoa</taxon>
        <taxon>Arthropoda</taxon>
        <taxon>Hexapoda</taxon>
        <taxon>Insecta</taxon>
        <taxon>Pterygota</taxon>
        <taxon>Neoptera</taxon>
        <taxon>Endopterygota</taxon>
        <taxon>Lepidoptera</taxon>
        <taxon>Glossata</taxon>
        <taxon>Ditrysia</taxon>
        <taxon>Papilionoidea</taxon>
        <taxon>Nymphalidae</taxon>
        <taxon>Heliconiinae</taxon>
        <taxon>Argynnini</taxon>
        <taxon>Brenthis</taxon>
    </lineage>
</organism>
<dbReference type="AlphaFoldDB" id="A0A8J9UDE8"/>
<feature type="coiled-coil region" evidence="1">
    <location>
        <begin position="35"/>
        <end position="69"/>
    </location>
</feature>
<dbReference type="Proteomes" id="UP000838878">
    <property type="component" value="Chromosome 12"/>
</dbReference>
<reference evidence="2" key="1">
    <citation type="submission" date="2021-12" db="EMBL/GenBank/DDBJ databases">
        <authorList>
            <person name="Martin H S."/>
        </authorList>
    </citation>
    <scope>NUCLEOTIDE SEQUENCE</scope>
</reference>
<name>A0A8J9UDE8_9NEOP</name>
<evidence type="ECO:0000256" key="1">
    <source>
        <dbReference type="SAM" id="Coils"/>
    </source>
</evidence>
<gene>
    <name evidence="2" type="ORF">BINO364_LOCUS4636</name>
</gene>
<feature type="non-terminal residue" evidence="2">
    <location>
        <position position="90"/>
    </location>
</feature>
<evidence type="ECO:0000313" key="2">
    <source>
        <dbReference type="EMBL" id="CAH0718102.1"/>
    </source>
</evidence>
<evidence type="ECO:0000313" key="3">
    <source>
        <dbReference type="Proteomes" id="UP000838878"/>
    </source>
</evidence>
<dbReference type="EMBL" id="OV170232">
    <property type="protein sequence ID" value="CAH0718102.1"/>
    <property type="molecule type" value="Genomic_DNA"/>
</dbReference>
<accession>A0A8J9UDE8</accession>
<sequence>MILVHYELQLEYEEIVKKAENAVRLTESLAPKEASERCASEIEKMQDHIEEALQELSEQEVKFIEMEKEAAKWKLKYEEIQGKNDGQGDK</sequence>